<sequence>MDRSLKDRQLIPADAEPFFALCAFILLVCASCYWLFRRRLLLTEEGVRHYPFLAYHTNDFFWKDVLSWGSRVTLLQDDGGHEYPSTQFYVQLINGRIIEEPGFSEIDLAAALENQVGQRLDIHPDK</sequence>
<name>D2R9G2_PIRSD</name>
<organism evidence="2 3">
    <name type="scientific">Pirellula staleyi (strain ATCC 27377 / DSM 6068 / ICPB 4128)</name>
    <name type="common">Pirella staleyi</name>
    <dbReference type="NCBI Taxonomy" id="530564"/>
    <lineage>
        <taxon>Bacteria</taxon>
        <taxon>Pseudomonadati</taxon>
        <taxon>Planctomycetota</taxon>
        <taxon>Planctomycetia</taxon>
        <taxon>Pirellulales</taxon>
        <taxon>Pirellulaceae</taxon>
        <taxon>Pirellula</taxon>
    </lineage>
</organism>
<dbReference type="HOGENOM" id="CLU_1979481_0_0_0"/>
<accession>D2R9G2</accession>
<dbReference type="KEGG" id="psl:Psta_3048"/>
<keyword evidence="1" id="KW-0812">Transmembrane</keyword>
<evidence type="ECO:0000256" key="1">
    <source>
        <dbReference type="SAM" id="Phobius"/>
    </source>
</evidence>
<protein>
    <submittedName>
        <fullName evidence="2">Uncharacterized protein</fullName>
    </submittedName>
</protein>
<keyword evidence="1" id="KW-1133">Transmembrane helix</keyword>
<reference evidence="2 3" key="1">
    <citation type="journal article" date="2009" name="Stand. Genomic Sci.">
        <title>Complete genome sequence of Pirellula staleyi type strain (ATCC 27377).</title>
        <authorList>
            <person name="Clum A."/>
            <person name="Tindall B.J."/>
            <person name="Sikorski J."/>
            <person name="Ivanova N."/>
            <person name="Mavrommatis K."/>
            <person name="Lucas S."/>
            <person name="Glavina del Rio T."/>
            <person name="Nolan M."/>
            <person name="Chen F."/>
            <person name="Tice H."/>
            <person name="Pitluck S."/>
            <person name="Cheng J.F."/>
            <person name="Chertkov O."/>
            <person name="Brettin T."/>
            <person name="Han C."/>
            <person name="Detter J.C."/>
            <person name="Kuske C."/>
            <person name="Bruce D."/>
            <person name="Goodwin L."/>
            <person name="Ovchinikova G."/>
            <person name="Pati A."/>
            <person name="Mikhailova N."/>
            <person name="Chen A."/>
            <person name="Palaniappan K."/>
            <person name="Land M."/>
            <person name="Hauser L."/>
            <person name="Chang Y.J."/>
            <person name="Jeffries C.D."/>
            <person name="Chain P."/>
            <person name="Rohde M."/>
            <person name="Goker M."/>
            <person name="Bristow J."/>
            <person name="Eisen J.A."/>
            <person name="Markowitz V."/>
            <person name="Hugenholtz P."/>
            <person name="Kyrpides N.C."/>
            <person name="Klenk H.P."/>
            <person name="Lapidus A."/>
        </authorList>
    </citation>
    <scope>NUCLEOTIDE SEQUENCE [LARGE SCALE GENOMIC DNA]</scope>
    <source>
        <strain evidence="3">ATCC 27377 / DSM 6068 / ICPB 4128</strain>
    </source>
</reference>
<dbReference type="STRING" id="530564.Psta_3048"/>
<dbReference type="Proteomes" id="UP000001887">
    <property type="component" value="Chromosome"/>
</dbReference>
<evidence type="ECO:0000313" key="3">
    <source>
        <dbReference type="Proteomes" id="UP000001887"/>
    </source>
</evidence>
<feature type="transmembrane region" description="Helical" evidence="1">
    <location>
        <begin position="18"/>
        <end position="36"/>
    </location>
</feature>
<proteinExistence type="predicted"/>
<dbReference type="EMBL" id="CP001848">
    <property type="protein sequence ID" value="ADB17712.1"/>
    <property type="molecule type" value="Genomic_DNA"/>
</dbReference>
<evidence type="ECO:0000313" key="2">
    <source>
        <dbReference type="EMBL" id="ADB17712.1"/>
    </source>
</evidence>
<gene>
    <name evidence="2" type="ordered locus">Psta_3048</name>
</gene>
<dbReference type="AlphaFoldDB" id="D2R9G2"/>
<keyword evidence="3" id="KW-1185">Reference proteome</keyword>
<keyword evidence="1" id="KW-0472">Membrane</keyword>